<evidence type="ECO:0000313" key="3">
    <source>
        <dbReference type="Proteomes" id="UP000254465"/>
    </source>
</evidence>
<accession>A0A380Z0E0</accession>
<sequence>MKRFLIGTIGIMSFFLGEPLFAIQQSGHFHSPIQQCVKFFQEIEDLITEAEKQPSTHMQLGVIRNKFEQGKKEILEMGEELQAKSCEIGLEKLLGHKNTDM</sequence>
<proteinExistence type="predicted"/>
<evidence type="ECO:0000313" key="2">
    <source>
        <dbReference type="EMBL" id="SUV40457.1"/>
    </source>
</evidence>
<dbReference type="EMBL" id="UGHK01000001">
    <property type="protein sequence ID" value="STO70346.1"/>
    <property type="molecule type" value="Genomic_DNA"/>
</dbReference>
<evidence type="ECO:0000313" key="4">
    <source>
        <dbReference type="Proteomes" id="UP000254620"/>
    </source>
</evidence>
<protein>
    <recommendedName>
        <fullName evidence="5">DUF5339 domain-containing protein</fullName>
    </recommendedName>
</protein>
<organism evidence="2 4">
    <name type="scientific">Avibacterium paragallinarum</name>
    <name type="common">Haemophilus gallinarum</name>
    <dbReference type="NCBI Taxonomy" id="728"/>
    <lineage>
        <taxon>Bacteria</taxon>
        <taxon>Pseudomonadati</taxon>
        <taxon>Pseudomonadota</taxon>
        <taxon>Gammaproteobacteria</taxon>
        <taxon>Pasteurellales</taxon>
        <taxon>Pasteurellaceae</taxon>
        <taxon>Avibacterium</taxon>
    </lineage>
</organism>
<dbReference type="Pfam" id="PF17274">
    <property type="entry name" value="DUF5339"/>
    <property type="match status" value="1"/>
</dbReference>
<evidence type="ECO:0008006" key="5">
    <source>
        <dbReference type="Google" id="ProtNLM"/>
    </source>
</evidence>
<dbReference type="RefSeq" id="WP_026138586.1">
    <property type="nucleotide sequence ID" value="NZ_JBANLW010000048.1"/>
</dbReference>
<dbReference type="AlphaFoldDB" id="A0A380Z0E0"/>
<dbReference type="Proteomes" id="UP000254620">
    <property type="component" value="Unassembled WGS sequence"/>
</dbReference>
<dbReference type="EMBL" id="UFSW01000002">
    <property type="protein sequence ID" value="SUV40457.1"/>
    <property type="molecule type" value="Genomic_DNA"/>
</dbReference>
<dbReference type="InterPro" id="IPR020493">
    <property type="entry name" value="Uncharacterised_HI0310"/>
</dbReference>
<dbReference type="Proteomes" id="UP000254465">
    <property type="component" value="Unassembled WGS sequence"/>
</dbReference>
<gene>
    <name evidence="2" type="ORF">NCTC10926_02498</name>
    <name evidence="1" type="ORF">NCTC11296_00226</name>
</gene>
<evidence type="ECO:0000313" key="1">
    <source>
        <dbReference type="EMBL" id="STO70346.1"/>
    </source>
</evidence>
<reference evidence="3 4" key="1">
    <citation type="submission" date="2018-06" db="EMBL/GenBank/DDBJ databases">
        <authorList>
            <consortium name="Pathogen Informatics"/>
            <person name="Doyle S."/>
        </authorList>
    </citation>
    <scope>NUCLEOTIDE SEQUENCE [LARGE SCALE GENOMIC DNA]</scope>
    <source>
        <strain evidence="2 4">NCTC10926</strain>
        <strain evidence="1 3">NCTC11296</strain>
    </source>
</reference>
<name>A0A380Z0E0_AVIPA</name>